<accession>A0ABW4PBI0</accession>
<keyword evidence="2" id="KW-0812">Transmembrane</keyword>
<reference evidence="4" key="1">
    <citation type="journal article" date="2019" name="Int. J. Syst. Evol. Microbiol.">
        <title>The Global Catalogue of Microorganisms (GCM) 10K type strain sequencing project: providing services to taxonomists for standard genome sequencing and annotation.</title>
        <authorList>
            <consortium name="The Broad Institute Genomics Platform"/>
            <consortium name="The Broad Institute Genome Sequencing Center for Infectious Disease"/>
            <person name="Wu L."/>
            <person name="Ma J."/>
        </authorList>
    </citation>
    <scope>NUCLEOTIDE SEQUENCE [LARGE SCALE GENOMIC DNA]</scope>
    <source>
        <strain evidence="4">DT72</strain>
    </source>
</reference>
<dbReference type="Proteomes" id="UP001597286">
    <property type="component" value="Unassembled WGS sequence"/>
</dbReference>
<feature type="region of interest" description="Disordered" evidence="1">
    <location>
        <begin position="60"/>
        <end position="84"/>
    </location>
</feature>
<feature type="transmembrane region" description="Helical" evidence="2">
    <location>
        <begin position="9"/>
        <end position="30"/>
    </location>
</feature>
<proteinExistence type="predicted"/>
<evidence type="ECO:0000256" key="2">
    <source>
        <dbReference type="SAM" id="Phobius"/>
    </source>
</evidence>
<protein>
    <submittedName>
        <fullName evidence="3">Uncharacterized protein</fullName>
    </submittedName>
</protein>
<evidence type="ECO:0000313" key="3">
    <source>
        <dbReference type="EMBL" id="MFD1815119.1"/>
    </source>
</evidence>
<dbReference type="EMBL" id="JBHUFB010000020">
    <property type="protein sequence ID" value="MFD1815119.1"/>
    <property type="molecule type" value="Genomic_DNA"/>
</dbReference>
<comment type="caution">
    <text evidence="3">The sequence shown here is derived from an EMBL/GenBank/DDBJ whole genome shotgun (WGS) entry which is preliminary data.</text>
</comment>
<organism evidence="3 4">
    <name type="scientific">Rhodococcus gannanensis</name>
    <dbReference type="NCBI Taxonomy" id="1960308"/>
    <lineage>
        <taxon>Bacteria</taxon>
        <taxon>Bacillati</taxon>
        <taxon>Actinomycetota</taxon>
        <taxon>Actinomycetes</taxon>
        <taxon>Mycobacteriales</taxon>
        <taxon>Nocardiaceae</taxon>
        <taxon>Rhodococcus</taxon>
    </lineage>
</organism>
<feature type="transmembrane region" description="Helical" evidence="2">
    <location>
        <begin position="36"/>
        <end position="59"/>
    </location>
</feature>
<dbReference type="RefSeq" id="WP_378487565.1">
    <property type="nucleotide sequence ID" value="NZ_JBHUFB010000020.1"/>
</dbReference>
<gene>
    <name evidence="3" type="ORF">ACFSJG_23110</name>
</gene>
<keyword evidence="2" id="KW-0472">Membrane</keyword>
<evidence type="ECO:0000256" key="1">
    <source>
        <dbReference type="SAM" id="MobiDB-lite"/>
    </source>
</evidence>
<keyword evidence="4" id="KW-1185">Reference proteome</keyword>
<evidence type="ECO:0000313" key="4">
    <source>
        <dbReference type="Proteomes" id="UP001597286"/>
    </source>
</evidence>
<name>A0ABW4PBI0_9NOCA</name>
<feature type="compositionally biased region" description="Basic residues" evidence="1">
    <location>
        <begin position="61"/>
        <end position="70"/>
    </location>
</feature>
<sequence>MKLHLFAEWFGYALGLLAIIAFALAVVAAASGFAGWAVVAAVTFMVAVAVALALVGGTVRHDHRQRRHTPRFPLPGGSAWPVKP</sequence>
<keyword evidence="2" id="KW-1133">Transmembrane helix</keyword>